<dbReference type="OrthoDB" id="6919609at2759"/>
<evidence type="ECO:0000256" key="1">
    <source>
        <dbReference type="SAM" id="MobiDB-lite"/>
    </source>
</evidence>
<keyword evidence="2" id="KW-0732">Signal</keyword>
<evidence type="ECO:0000313" key="4">
    <source>
        <dbReference type="Proteomes" id="UP001154114"/>
    </source>
</evidence>
<organism evidence="3 4">
    <name type="scientific">Chrysodeixis includens</name>
    <name type="common">Soybean looper</name>
    <name type="synonym">Pseudoplusia includens</name>
    <dbReference type="NCBI Taxonomy" id="689277"/>
    <lineage>
        <taxon>Eukaryota</taxon>
        <taxon>Metazoa</taxon>
        <taxon>Ecdysozoa</taxon>
        <taxon>Arthropoda</taxon>
        <taxon>Hexapoda</taxon>
        <taxon>Insecta</taxon>
        <taxon>Pterygota</taxon>
        <taxon>Neoptera</taxon>
        <taxon>Endopterygota</taxon>
        <taxon>Lepidoptera</taxon>
        <taxon>Glossata</taxon>
        <taxon>Ditrysia</taxon>
        <taxon>Noctuoidea</taxon>
        <taxon>Noctuidae</taxon>
        <taxon>Plusiinae</taxon>
        <taxon>Chrysodeixis</taxon>
    </lineage>
</organism>
<accession>A0A9N8KXZ3</accession>
<feature type="signal peptide" evidence="2">
    <location>
        <begin position="1"/>
        <end position="17"/>
    </location>
</feature>
<evidence type="ECO:0000313" key="3">
    <source>
        <dbReference type="EMBL" id="CAD0201957.1"/>
    </source>
</evidence>
<protein>
    <submittedName>
        <fullName evidence="3">Uncharacterized protein</fullName>
    </submittedName>
</protein>
<name>A0A9N8KXZ3_CHRIL</name>
<evidence type="ECO:0000256" key="2">
    <source>
        <dbReference type="SAM" id="SignalP"/>
    </source>
</evidence>
<proteinExistence type="predicted"/>
<feature type="region of interest" description="Disordered" evidence="1">
    <location>
        <begin position="281"/>
        <end position="337"/>
    </location>
</feature>
<feature type="region of interest" description="Disordered" evidence="1">
    <location>
        <begin position="204"/>
        <end position="225"/>
    </location>
</feature>
<sequence>MFRIALLLVFSVCVVNSDDGYSYSRSYARVKRGKYPGPPLRFYNRPPFSIPITGPFSYTPPPFMEEEPYPGSRPYKVSKRPTNDGLGDDDINNLVQHLTKQDLDKILEFAYDKDKYNEKSKYVDYKYSQSQKKESIVKPSYTKDYYRGNIEPSNNFNYQNENPYEKEMKEMMRYVNYVTQATPVRYELPDERPAPYDFKVSQSVYPGPSNPQIPEANEEDKLPPPVNMRPGDYDASYTNNVPTVVEADPSSYQVENFGDLPLMDYNSKLHSVSSYHVPHYTVTQPKPAAPRPQPDSYTQTFSSSSSQLKPSPAAASIKAPPFEPAPPASAAKEQSDAHLKAIKIWSHRSKGAAYTLHDDGTLTPERPWKHG</sequence>
<gene>
    <name evidence="3" type="ORF">CINC_LOCUS3626</name>
</gene>
<feature type="chain" id="PRO_5040155511" evidence="2">
    <location>
        <begin position="18"/>
        <end position="371"/>
    </location>
</feature>
<dbReference type="EMBL" id="LR824018">
    <property type="protein sequence ID" value="CAD0201957.1"/>
    <property type="molecule type" value="Genomic_DNA"/>
</dbReference>
<dbReference type="Proteomes" id="UP001154114">
    <property type="component" value="Chromosome 15"/>
</dbReference>
<dbReference type="AlphaFoldDB" id="A0A9N8KXZ3"/>
<keyword evidence="4" id="KW-1185">Reference proteome</keyword>
<feature type="compositionally biased region" description="Low complexity" evidence="1">
    <location>
        <begin position="302"/>
        <end position="320"/>
    </location>
</feature>
<reference evidence="3" key="1">
    <citation type="submission" date="2021-12" db="EMBL/GenBank/DDBJ databases">
        <authorList>
            <person name="King R."/>
        </authorList>
    </citation>
    <scope>NUCLEOTIDE SEQUENCE</scope>
</reference>